<dbReference type="SUPFAM" id="SSF56112">
    <property type="entry name" value="Protein kinase-like (PK-like)"/>
    <property type="match status" value="1"/>
</dbReference>
<evidence type="ECO:0000259" key="1">
    <source>
        <dbReference type="Pfam" id="PF01636"/>
    </source>
</evidence>
<sequence>MASWMRLAYVFRSSKPIISPSQPKPFAVARCFSTGHDMSESSGLFEYTSGRWIYNDALRHRERKRVFNVPELKRLAARSVHQREEDVVGFEKLAEGGFNRSFLVTMRDRFRFVARVPYTVTQPSSLVIASEVATMDFLRSHNIPVPEIYGYAASPDNPAETEYIFMEFVQGRNLGDIWFDLSEAERTKIITNLVQLESQLFALRFPASGSLYYCSDLPESSRVIVPSQSPTEESRFCIGPETSLGLWYGRRAHIPVERGPYKDCLAVLTAGATKEIAYLSKFGQPLQPIQRLRRETYHYQPQSHLDYIATLQQYLLIAPSLIPHGNPALHRPVLRHPDLQPNNIFVSDELEINGLIDWQHSTVLPLFLQCAIPNSLQNYGDDVSESLQKPTLPNNFNQLELEEQHQQAELFRKRQLHYLYVKTTAKMNPEHYDALAYNYSTLRRRLYHYASDPWEGDNVTLKSSLINLSKNWTQVTDGNKTPCPLVYPDAESHECLKLAHAQAEADEQFKLCQELIGVGNEGWVPVDYYEEAKARERTLKKDAIAAAETAEERRRIEENWIFDDFCEDDYL</sequence>
<dbReference type="Gene3D" id="3.90.1200.10">
    <property type="match status" value="1"/>
</dbReference>
<dbReference type="Pfam" id="PF01636">
    <property type="entry name" value="APH"/>
    <property type="match status" value="1"/>
</dbReference>
<dbReference type="Proteomes" id="UP000188318">
    <property type="component" value="Unassembled WGS sequence"/>
</dbReference>
<proteinExistence type="predicted"/>
<dbReference type="InterPro" id="IPR002575">
    <property type="entry name" value="Aminoglycoside_PTrfase"/>
</dbReference>
<dbReference type="AlphaFoldDB" id="A0A1R3RW52"/>
<dbReference type="STRING" id="602072.A0A1R3RW52"/>
<organism evidence="2 3">
    <name type="scientific">Aspergillus carbonarius (strain ITEM 5010)</name>
    <dbReference type="NCBI Taxonomy" id="602072"/>
    <lineage>
        <taxon>Eukaryota</taxon>
        <taxon>Fungi</taxon>
        <taxon>Dikarya</taxon>
        <taxon>Ascomycota</taxon>
        <taxon>Pezizomycotina</taxon>
        <taxon>Eurotiomycetes</taxon>
        <taxon>Eurotiomycetidae</taxon>
        <taxon>Eurotiales</taxon>
        <taxon>Aspergillaceae</taxon>
        <taxon>Aspergillus</taxon>
        <taxon>Aspergillus subgen. Circumdati</taxon>
    </lineage>
</organism>
<keyword evidence="3" id="KW-1185">Reference proteome</keyword>
<dbReference type="PANTHER" id="PTHR36091">
    <property type="entry name" value="ALTERED INHERITANCE OF MITOCHONDRIA PROTEIN 9, MITOCHONDRIAL"/>
    <property type="match status" value="1"/>
</dbReference>
<protein>
    <recommendedName>
        <fullName evidence="1">Aminoglycoside phosphotransferase domain-containing protein</fullName>
    </recommendedName>
</protein>
<accession>A0A1R3RW52</accession>
<dbReference type="PANTHER" id="PTHR36091:SF2">
    <property type="entry name" value="AMINOGLYCOSIDE PHOSPHOTRANSFERASE DOMAIN-CONTAINING PROTEIN"/>
    <property type="match status" value="1"/>
</dbReference>
<dbReference type="GO" id="GO:0005739">
    <property type="term" value="C:mitochondrion"/>
    <property type="evidence" value="ECO:0007669"/>
    <property type="project" value="TreeGrafter"/>
</dbReference>
<dbReference type="InterPro" id="IPR051035">
    <property type="entry name" value="Mito_inheritance_9"/>
</dbReference>
<gene>
    <name evidence="2" type="ORF">ASPCADRAFT_204462</name>
</gene>
<evidence type="ECO:0000313" key="2">
    <source>
        <dbReference type="EMBL" id="OOF98687.1"/>
    </source>
</evidence>
<dbReference type="Gene3D" id="3.30.200.20">
    <property type="entry name" value="Phosphorylase Kinase, domain 1"/>
    <property type="match status" value="1"/>
</dbReference>
<reference evidence="3" key="1">
    <citation type="journal article" date="2017" name="Genome Biol.">
        <title>Comparative genomics reveals high biological diversity and specific adaptations in the industrially and medically important fungal genus Aspergillus.</title>
        <authorList>
            <person name="de Vries R.P."/>
            <person name="Riley R."/>
            <person name="Wiebenga A."/>
            <person name="Aguilar-Osorio G."/>
            <person name="Amillis S."/>
            <person name="Uchima C.A."/>
            <person name="Anderluh G."/>
            <person name="Asadollahi M."/>
            <person name="Askin M."/>
            <person name="Barry K."/>
            <person name="Battaglia E."/>
            <person name="Bayram O."/>
            <person name="Benocci T."/>
            <person name="Braus-Stromeyer S.A."/>
            <person name="Caldana C."/>
            <person name="Canovas D."/>
            <person name="Cerqueira G.C."/>
            <person name="Chen F."/>
            <person name="Chen W."/>
            <person name="Choi C."/>
            <person name="Clum A."/>
            <person name="Dos Santos R.A."/>
            <person name="Damasio A.R."/>
            <person name="Diallinas G."/>
            <person name="Emri T."/>
            <person name="Fekete E."/>
            <person name="Flipphi M."/>
            <person name="Freyberg S."/>
            <person name="Gallo A."/>
            <person name="Gournas C."/>
            <person name="Habgood R."/>
            <person name="Hainaut M."/>
            <person name="Harispe M.L."/>
            <person name="Henrissat B."/>
            <person name="Hilden K.S."/>
            <person name="Hope R."/>
            <person name="Hossain A."/>
            <person name="Karabika E."/>
            <person name="Karaffa L."/>
            <person name="Karanyi Z."/>
            <person name="Krasevec N."/>
            <person name="Kuo A."/>
            <person name="Kusch H."/>
            <person name="LaButti K."/>
            <person name="Lagendijk E.L."/>
            <person name="Lapidus A."/>
            <person name="Levasseur A."/>
            <person name="Lindquist E."/>
            <person name="Lipzen A."/>
            <person name="Logrieco A.F."/>
            <person name="MacCabe A."/>
            <person name="Maekelae M.R."/>
            <person name="Malavazi I."/>
            <person name="Melin P."/>
            <person name="Meyer V."/>
            <person name="Mielnichuk N."/>
            <person name="Miskei M."/>
            <person name="Molnar A.P."/>
            <person name="Mule G."/>
            <person name="Ngan C.Y."/>
            <person name="Orejas M."/>
            <person name="Orosz E."/>
            <person name="Ouedraogo J.P."/>
            <person name="Overkamp K.M."/>
            <person name="Park H.-S."/>
            <person name="Perrone G."/>
            <person name="Piumi F."/>
            <person name="Punt P.J."/>
            <person name="Ram A.F."/>
            <person name="Ramon A."/>
            <person name="Rauscher S."/>
            <person name="Record E."/>
            <person name="Riano-Pachon D.M."/>
            <person name="Robert V."/>
            <person name="Roehrig J."/>
            <person name="Ruller R."/>
            <person name="Salamov A."/>
            <person name="Salih N.S."/>
            <person name="Samson R.A."/>
            <person name="Sandor E."/>
            <person name="Sanguinetti M."/>
            <person name="Schuetze T."/>
            <person name="Sepcic K."/>
            <person name="Shelest E."/>
            <person name="Sherlock G."/>
            <person name="Sophianopoulou V."/>
            <person name="Squina F.M."/>
            <person name="Sun H."/>
            <person name="Susca A."/>
            <person name="Todd R.B."/>
            <person name="Tsang A."/>
            <person name="Unkles S.E."/>
            <person name="van de Wiele N."/>
            <person name="van Rossen-Uffink D."/>
            <person name="Oliveira J.V."/>
            <person name="Vesth T.C."/>
            <person name="Visser J."/>
            <person name="Yu J.-H."/>
            <person name="Zhou M."/>
            <person name="Andersen M.R."/>
            <person name="Archer D.B."/>
            <person name="Baker S.E."/>
            <person name="Benoit I."/>
            <person name="Brakhage A.A."/>
            <person name="Braus G.H."/>
            <person name="Fischer R."/>
            <person name="Frisvad J.C."/>
            <person name="Goldman G.H."/>
            <person name="Houbraken J."/>
            <person name="Oakley B."/>
            <person name="Pocsi I."/>
            <person name="Scazzocchio C."/>
            <person name="Seiboth B."/>
            <person name="vanKuyk P.A."/>
            <person name="Wortman J."/>
            <person name="Dyer P.S."/>
            <person name="Grigoriev I.V."/>
        </authorList>
    </citation>
    <scope>NUCLEOTIDE SEQUENCE [LARGE SCALE GENOMIC DNA]</scope>
    <source>
        <strain evidence="3">ITEM 5010</strain>
    </source>
</reference>
<dbReference type="OrthoDB" id="10003767at2759"/>
<dbReference type="EMBL" id="KV907495">
    <property type="protein sequence ID" value="OOF98687.1"/>
    <property type="molecule type" value="Genomic_DNA"/>
</dbReference>
<dbReference type="OMA" id="RKRQLHY"/>
<dbReference type="InterPro" id="IPR011009">
    <property type="entry name" value="Kinase-like_dom_sf"/>
</dbReference>
<feature type="domain" description="Aminoglycoside phosphotransferase" evidence="1">
    <location>
        <begin position="92"/>
        <end position="363"/>
    </location>
</feature>
<dbReference type="VEuPathDB" id="FungiDB:ASPCADRAFT_204462"/>
<evidence type="ECO:0000313" key="3">
    <source>
        <dbReference type="Proteomes" id="UP000188318"/>
    </source>
</evidence>
<name>A0A1R3RW52_ASPC5</name>